<dbReference type="STRING" id="6689.A0A3R7MD85"/>
<dbReference type="GO" id="GO:0008757">
    <property type="term" value="F:S-adenosylmethionine-dependent methyltransferase activity"/>
    <property type="evidence" value="ECO:0007669"/>
    <property type="project" value="UniProtKB-ARBA"/>
</dbReference>
<dbReference type="InterPro" id="IPR052097">
    <property type="entry name" value="SET-MYND_domain_protein"/>
</dbReference>
<dbReference type="SUPFAM" id="SSF82199">
    <property type="entry name" value="SET domain"/>
    <property type="match status" value="1"/>
</dbReference>
<dbReference type="Pfam" id="PF00856">
    <property type="entry name" value="SET"/>
    <property type="match status" value="1"/>
</dbReference>
<protein>
    <submittedName>
        <fullName evidence="5">Putative SET and MYND domain-containing protein 4</fullName>
    </submittedName>
</protein>
<dbReference type="InterPro" id="IPR001214">
    <property type="entry name" value="SET_dom"/>
</dbReference>
<evidence type="ECO:0000256" key="2">
    <source>
        <dbReference type="ARBA" id="ARBA00022679"/>
    </source>
</evidence>
<dbReference type="InterPro" id="IPR044421">
    <property type="entry name" value="SMYD4_SET"/>
</dbReference>
<dbReference type="CDD" id="cd10536">
    <property type="entry name" value="SET_SMYD4"/>
    <property type="match status" value="1"/>
</dbReference>
<dbReference type="Gene3D" id="1.10.220.160">
    <property type="match status" value="1"/>
</dbReference>
<dbReference type="AlphaFoldDB" id="A0A3R7MD85"/>
<comment type="caution">
    <text evidence="5">The sequence shown here is derived from an EMBL/GenBank/DDBJ whole genome shotgun (WGS) entry which is preliminary data.</text>
</comment>
<organism evidence="5 6">
    <name type="scientific">Penaeus vannamei</name>
    <name type="common">Whiteleg shrimp</name>
    <name type="synonym">Litopenaeus vannamei</name>
    <dbReference type="NCBI Taxonomy" id="6689"/>
    <lineage>
        <taxon>Eukaryota</taxon>
        <taxon>Metazoa</taxon>
        <taxon>Ecdysozoa</taxon>
        <taxon>Arthropoda</taxon>
        <taxon>Crustacea</taxon>
        <taxon>Multicrustacea</taxon>
        <taxon>Malacostraca</taxon>
        <taxon>Eumalacostraca</taxon>
        <taxon>Eucarida</taxon>
        <taxon>Decapoda</taxon>
        <taxon>Dendrobranchiata</taxon>
        <taxon>Penaeoidea</taxon>
        <taxon>Penaeidae</taxon>
        <taxon>Penaeus</taxon>
    </lineage>
</organism>
<proteinExistence type="predicted"/>
<evidence type="ECO:0000313" key="5">
    <source>
        <dbReference type="EMBL" id="ROT73275.1"/>
    </source>
</evidence>
<sequence length="445" mass="49853">MEPSATIIGASNALALTYKPEKGRCVVAKRNIRPGEVLLVEDSSVMCLDEAHVATNCSSCLAHCLAPVPCPTCSLVIFCSEPCRSKGLAGSHGKECQALPILLSHVHMLMSYRLLMQTTHAKVKDLVPILREEAKTRSKADLGLNDDSVYDSSDYRTLYHLTTNAEQSCAPYLLSQCVLAVLVTKLLVESRQYFVDDAGVAFTPGNEDLLLSGTTAFHHILTFTCNNHEVVECQMQKTPMDVKTQLIGYGLSPVLSLFNHSCYPSAFYRANEGHVRVAALRSVKAGEEVTLNYFPAFVEMDLIPRRAFLRFKYSFECHCEACDGDWSSMSSSSKFQIKCPECGSRVNLASKSCLRCRLVYGGSDTFNVREIQDKIFQAMAEIPKLSKCSKDNPALDENLERLVSMIELFDKYILPPNQAHVDLQWLLRRYHMYTSRRYVMMDGFR</sequence>
<evidence type="ECO:0000256" key="1">
    <source>
        <dbReference type="ARBA" id="ARBA00022603"/>
    </source>
</evidence>
<evidence type="ECO:0000256" key="3">
    <source>
        <dbReference type="ARBA" id="ARBA00022691"/>
    </source>
</evidence>
<dbReference type="SUPFAM" id="SSF144232">
    <property type="entry name" value="HIT/MYND zinc finger-like"/>
    <property type="match status" value="1"/>
</dbReference>
<accession>A0A3R7MD85</accession>
<dbReference type="PANTHER" id="PTHR46165:SF7">
    <property type="entry name" value="SET AND MYND DOMAIN-CONTAINING PROTEIN 4"/>
    <property type="match status" value="1"/>
</dbReference>
<keyword evidence="3" id="KW-0949">S-adenosyl-L-methionine</keyword>
<dbReference type="Gene3D" id="6.10.140.2220">
    <property type="match status" value="1"/>
</dbReference>
<dbReference type="InterPro" id="IPR046341">
    <property type="entry name" value="SET_dom_sf"/>
</dbReference>
<dbReference type="EMBL" id="QCYY01002044">
    <property type="protein sequence ID" value="ROT73275.1"/>
    <property type="molecule type" value="Genomic_DNA"/>
</dbReference>
<dbReference type="GO" id="GO:0008276">
    <property type="term" value="F:protein methyltransferase activity"/>
    <property type="evidence" value="ECO:0007669"/>
    <property type="project" value="UniProtKB-ARBA"/>
</dbReference>
<dbReference type="PROSITE" id="PS50280">
    <property type="entry name" value="SET"/>
    <property type="match status" value="1"/>
</dbReference>
<dbReference type="OrthoDB" id="5945798at2759"/>
<dbReference type="PANTHER" id="PTHR46165">
    <property type="entry name" value="SET AND MYND DOMAIN-CONTAINING PROTEIN 4"/>
    <property type="match status" value="1"/>
</dbReference>
<dbReference type="GO" id="GO:0032259">
    <property type="term" value="P:methylation"/>
    <property type="evidence" value="ECO:0007669"/>
    <property type="project" value="UniProtKB-KW"/>
</dbReference>
<keyword evidence="1" id="KW-0489">Methyltransferase</keyword>
<dbReference type="Gene3D" id="2.170.270.10">
    <property type="entry name" value="SET domain"/>
    <property type="match status" value="1"/>
</dbReference>
<reference evidence="5 6" key="1">
    <citation type="submission" date="2018-04" db="EMBL/GenBank/DDBJ databases">
        <authorList>
            <person name="Zhang X."/>
            <person name="Yuan J."/>
            <person name="Li F."/>
            <person name="Xiang J."/>
        </authorList>
    </citation>
    <scope>NUCLEOTIDE SEQUENCE [LARGE SCALE GENOMIC DNA]</scope>
    <source>
        <tissue evidence="5">Muscle</tissue>
    </source>
</reference>
<feature type="domain" description="SET" evidence="4">
    <location>
        <begin position="10"/>
        <end position="294"/>
    </location>
</feature>
<dbReference type="GO" id="GO:0005634">
    <property type="term" value="C:nucleus"/>
    <property type="evidence" value="ECO:0007669"/>
    <property type="project" value="TreeGrafter"/>
</dbReference>
<keyword evidence="6" id="KW-1185">Reference proteome</keyword>
<dbReference type="Proteomes" id="UP000283509">
    <property type="component" value="Unassembled WGS sequence"/>
</dbReference>
<name>A0A3R7MD85_PENVA</name>
<keyword evidence="2" id="KW-0808">Transferase</keyword>
<gene>
    <name evidence="5" type="ORF">C7M84_008295</name>
</gene>
<reference evidence="5 6" key="2">
    <citation type="submission" date="2019-01" db="EMBL/GenBank/DDBJ databases">
        <title>The decoding of complex shrimp genome reveals the adaptation for benthos swimmer, frequently molting mechanism and breeding impact on genome.</title>
        <authorList>
            <person name="Sun Y."/>
            <person name="Gao Y."/>
            <person name="Yu Y."/>
        </authorList>
    </citation>
    <scope>NUCLEOTIDE SEQUENCE [LARGE SCALE GENOMIC DNA]</scope>
    <source>
        <tissue evidence="5">Muscle</tissue>
    </source>
</reference>
<evidence type="ECO:0000259" key="4">
    <source>
        <dbReference type="PROSITE" id="PS50280"/>
    </source>
</evidence>
<dbReference type="GO" id="GO:0008170">
    <property type="term" value="F:N-methyltransferase activity"/>
    <property type="evidence" value="ECO:0007669"/>
    <property type="project" value="UniProtKB-ARBA"/>
</dbReference>
<dbReference type="GO" id="GO:0042826">
    <property type="term" value="F:histone deacetylase binding"/>
    <property type="evidence" value="ECO:0007669"/>
    <property type="project" value="TreeGrafter"/>
</dbReference>
<dbReference type="GO" id="GO:0005737">
    <property type="term" value="C:cytoplasm"/>
    <property type="evidence" value="ECO:0007669"/>
    <property type="project" value="TreeGrafter"/>
</dbReference>
<evidence type="ECO:0000313" key="6">
    <source>
        <dbReference type="Proteomes" id="UP000283509"/>
    </source>
</evidence>